<reference evidence="1 2" key="1">
    <citation type="submission" date="2017-09" db="EMBL/GenBank/DDBJ databases">
        <title>Sphingomonas adhaesiva DSM 7418, whole genome shotgun sequence.</title>
        <authorList>
            <person name="Feng G."/>
            <person name="Zhu H."/>
        </authorList>
    </citation>
    <scope>NUCLEOTIDE SEQUENCE [LARGE SCALE GENOMIC DNA]</scope>
    <source>
        <strain evidence="1 2">DSM 7418</strain>
    </source>
</reference>
<keyword evidence="2" id="KW-1185">Reference proteome</keyword>
<name>A0A2A4I7R4_9SPHN</name>
<evidence type="ECO:0000313" key="2">
    <source>
        <dbReference type="Proteomes" id="UP000218323"/>
    </source>
</evidence>
<gene>
    <name evidence="1" type="ORF">COA07_13080</name>
</gene>
<organism evidence="1 2">
    <name type="scientific">Sphingomonas adhaesiva</name>
    <dbReference type="NCBI Taxonomy" id="28212"/>
    <lineage>
        <taxon>Bacteria</taxon>
        <taxon>Pseudomonadati</taxon>
        <taxon>Pseudomonadota</taxon>
        <taxon>Alphaproteobacteria</taxon>
        <taxon>Sphingomonadales</taxon>
        <taxon>Sphingomonadaceae</taxon>
        <taxon>Sphingomonas</taxon>
    </lineage>
</organism>
<sequence>MIDHLLTTMAVAIASPAAPVAATPRAFIVTCACTDERDRQRIAMAVRHGGGRVLYHYRMIGGMAVAAPARGDPARFERALRRVRGVIAVQPDGVSHTTAATS</sequence>
<comment type="caution">
    <text evidence="1">The sequence shown here is derived from an EMBL/GenBank/DDBJ whole genome shotgun (WGS) entry which is preliminary data.</text>
</comment>
<protein>
    <submittedName>
        <fullName evidence="1">Uncharacterized protein</fullName>
    </submittedName>
</protein>
<dbReference type="AlphaFoldDB" id="A0A2A4I7R4"/>
<proteinExistence type="predicted"/>
<dbReference type="RefSeq" id="WP_096641154.1">
    <property type="nucleotide sequence ID" value="NZ_JBHIWA010000036.1"/>
</dbReference>
<evidence type="ECO:0000313" key="1">
    <source>
        <dbReference type="EMBL" id="PCG13822.1"/>
    </source>
</evidence>
<dbReference type="EMBL" id="NWVC01000006">
    <property type="protein sequence ID" value="PCG13822.1"/>
    <property type="molecule type" value="Genomic_DNA"/>
</dbReference>
<accession>A0A2A4I7R4</accession>
<dbReference type="Proteomes" id="UP000218323">
    <property type="component" value="Unassembled WGS sequence"/>
</dbReference>